<organism evidence="2">
    <name type="scientific">Arundo donax</name>
    <name type="common">Giant reed</name>
    <name type="synonym">Donax arundinaceus</name>
    <dbReference type="NCBI Taxonomy" id="35708"/>
    <lineage>
        <taxon>Eukaryota</taxon>
        <taxon>Viridiplantae</taxon>
        <taxon>Streptophyta</taxon>
        <taxon>Embryophyta</taxon>
        <taxon>Tracheophyta</taxon>
        <taxon>Spermatophyta</taxon>
        <taxon>Magnoliopsida</taxon>
        <taxon>Liliopsida</taxon>
        <taxon>Poales</taxon>
        <taxon>Poaceae</taxon>
        <taxon>PACMAD clade</taxon>
        <taxon>Arundinoideae</taxon>
        <taxon>Arundineae</taxon>
        <taxon>Arundo</taxon>
    </lineage>
</organism>
<dbReference type="AlphaFoldDB" id="A0A0A9A0T4"/>
<feature type="transmembrane region" description="Helical" evidence="1">
    <location>
        <begin position="6"/>
        <end position="28"/>
    </location>
</feature>
<name>A0A0A9A0T4_ARUDO</name>
<proteinExistence type="predicted"/>
<reference evidence="2" key="1">
    <citation type="submission" date="2014-09" db="EMBL/GenBank/DDBJ databases">
        <authorList>
            <person name="Magalhaes I.L.F."/>
            <person name="Oliveira U."/>
            <person name="Santos F.R."/>
            <person name="Vidigal T.H.D.A."/>
            <person name="Brescovit A.D."/>
            <person name="Santos A.J."/>
        </authorList>
    </citation>
    <scope>NUCLEOTIDE SEQUENCE</scope>
    <source>
        <tissue evidence="2">Shoot tissue taken approximately 20 cm above the soil surface</tissue>
    </source>
</reference>
<evidence type="ECO:0000313" key="2">
    <source>
        <dbReference type="EMBL" id="JAD44701.1"/>
    </source>
</evidence>
<keyword evidence="1" id="KW-0472">Membrane</keyword>
<keyword evidence="1" id="KW-1133">Transmembrane helix</keyword>
<protein>
    <submittedName>
        <fullName evidence="2">Uncharacterized protein</fullName>
    </submittedName>
</protein>
<dbReference type="EMBL" id="GBRH01253194">
    <property type="protein sequence ID" value="JAD44701.1"/>
    <property type="molecule type" value="Transcribed_RNA"/>
</dbReference>
<accession>A0A0A9A0T4</accession>
<evidence type="ECO:0000256" key="1">
    <source>
        <dbReference type="SAM" id="Phobius"/>
    </source>
</evidence>
<keyword evidence="1" id="KW-0812">Transmembrane</keyword>
<sequence>MYTSDINLYTSDLLVFTIFVPIGATASLRGLRL</sequence>
<reference evidence="2" key="2">
    <citation type="journal article" date="2015" name="Data Brief">
        <title>Shoot transcriptome of the giant reed, Arundo donax.</title>
        <authorList>
            <person name="Barrero R.A."/>
            <person name="Guerrero F.D."/>
            <person name="Moolhuijzen P."/>
            <person name="Goolsby J.A."/>
            <person name="Tidwell J."/>
            <person name="Bellgard S.E."/>
            <person name="Bellgard M.I."/>
        </authorList>
    </citation>
    <scope>NUCLEOTIDE SEQUENCE</scope>
    <source>
        <tissue evidence="2">Shoot tissue taken approximately 20 cm above the soil surface</tissue>
    </source>
</reference>